<evidence type="ECO:0000256" key="4">
    <source>
        <dbReference type="ARBA" id="ARBA00022801"/>
    </source>
</evidence>
<keyword evidence="5 7" id="KW-1133">Transmembrane helix</keyword>
<gene>
    <name evidence="9" type="ORF">V2J18_20380</name>
</gene>
<reference evidence="9 10" key="1">
    <citation type="submission" date="2024-02" db="EMBL/GenBank/DDBJ databases">
        <title>Lysobacter Genome Sequencing and Mining.</title>
        <authorList>
            <person name="Bierman J."/>
            <person name="Walker M.C."/>
        </authorList>
    </citation>
    <scope>NUCLEOTIDE SEQUENCE [LARGE SCALE GENOMIC DNA]</scope>
    <source>
        <strain evidence="9 10">PB6250</strain>
    </source>
</reference>
<evidence type="ECO:0000256" key="5">
    <source>
        <dbReference type="ARBA" id="ARBA00022989"/>
    </source>
</evidence>
<feature type="domain" description="Peptidase S54 rhomboid" evidence="8">
    <location>
        <begin position="68"/>
        <end position="217"/>
    </location>
</feature>
<dbReference type="Pfam" id="PF01694">
    <property type="entry name" value="Rhomboid"/>
    <property type="match status" value="1"/>
</dbReference>
<dbReference type="RefSeq" id="WP_064747982.1">
    <property type="nucleotide sequence ID" value="NZ_JBANDL010000002.1"/>
</dbReference>
<comment type="caution">
    <text evidence="9">The sequence shown here is derived from an EMBL/GenBank/DDBJ whole genome shotgun (WGS) entry which is preliminary data.</text>
</comment>
<evidence type="ECO:0000313" key="9">
    <source>
        <dbReference type="EMBL" id="MEI2457020.1"/>
    </source>
</evidence>
<name>A0ABU8D7L8_9GAMM</name>
<sequence length="231" mass="24839">MFVAIPSRERTRLRWATPLVFALLWIAFIVSALVLSGPEQRRLMLEWGALSGGLSNPAQWWDAIRDGSILRLFSALFLHADWAHLLGNLVFLLIFGLPAERAMGPWRLLALFLFGGAVANLAAVLAIGTPDRLIIGASGAVSALIGAYLALFPSAKLGVVVPLGVFLQFVKVPAPLLIGVWALLQVVFTFIGPAFGAVAWSAHLAGFAFGGAFALIARAGIARRLRRKRGY</sequence>
<comment type="similarity">
    <text evidence="2">Belongs to the peptidase S54 family.</text>
</comment>
<feature type="transmembrane region" description="Helical" evidence="7">
    <location>
        <begin position="172"/>
        <end position="191"/>
    </location>
</feature>
<keyword evidence="9" id="KW-0645">Protease</keyword>
<keyword evidence="6 7" id="KW-0472">Membrane</keyword>
<keyword evidence="4 9" id="KW-0378">Hydrolase</keyword>
<dbReference type="EMBL" id="JBANDL010000002">
    <property type="protein sequence ID" value="MEI2457020.1"/>
    <property type="molecule type" value="Genomic_DNA"/>
</dbReference>
<evidence type="ECO:0000256" key="7">
    <source>
        <dbReference type="SAM" id="Phobius"/>
    </source>
</evidence>
<dbReference type="SUPFAM" id="SSF144091">
    <property type="entry name" value="Rhomboid-like"/>
    <property type="match status" value="1"/>
</dbReference>
<evidence type="ECO:0000256" key="3">
    <source>
        <dbReference type="ARBA" id="ARBA00022692"/>
    </source>
</evidence>
<dbReference type="EC" id="3.4.21.-" evidence="9"/>
<dbReference type="GO" id="GO:0008233">
    <property type="term" value="F:peptidase activity"/>
    <property type="evidence" value="ECO:0007669"/>
    <property type="project" value="UniProtKB-KW"/>
</dbReference>
<protein>
    <submittedName>
        <fullName evidence="9">Rhomboid family intramembrane serine protease</fullName>
        <ecNumber evidence="9">3.4.21.-</ecNumber>
    </submittedName>
</protein>
<keyword evidence="10" id="KW-1185">Reference proteome</keyword>
<evidence type="ECO:0000256" key="1">
    <source>
        <dbReference type="ARBA" id="ARBA00004141"/>
    </source>
</evidence>
<feature type="transmembrane region" description="Helical" evidence="7">
    <location>
        <begin position="197"/>
        <end position="221"/>
    </location>
</feature>
<comment type="subcellular location">
    <subcellularLocation>
        <location evidence="1">Membrane</location>
        <topology evidence="1">Multi-pass membrane protein</topology>
    </subcellularLocation>
</comment>
<dbReference type="PANTHER" id="PTHR43731">
    <property type="entry name" value="RHOMBOID PROTEASE"/>
    <property type="match status" value="1"/>
</dbReference>
<dbReference type="PANTHER" id="PTHR43731:SF14">
    <property type="entry name" value="PRESENILIN-ASSOCIATED RHOMBOID-LIKE PROTEIN, MITOCHONDRIAL"/>
    <property type="match status" value="1"/>
</dbReference>
<dbReference type="InterPro" id="IPR022764">
    <property type="entry name" value="Peptidase_S54_rhomboid_dom"/>
</dbReference>
<evidence type="ECO:0000256" key="6">
    <source>
        <dbReference type="ARBA" id="ARBA00023136"/>
    </source>
</evidence>
<feature type="transmembrane region" description="Helical" evidence="7">
    <location>
        <begin position="82"/>
        <end position="99"/>
    </location>
</feature>
<dbReference type="InterPro" id="IPR035952">
    <property type="entry name" value="Rhomboid-like_sf"/>
</dbReference>
<dbReference type="Proteomes" id="UP001387215">
    <property type="component" value="Unassembled WGS sequence"/>
</dbReference>
<keyword evidence="3 7" id="KW-0812">Transmembrane</keyword>
<dbReference type="InterPro" id="IPR050925">
    <property type="entry name" value="Rhomboid_protease_S54"/>
</dbReference>
<accession>A0ABU8D7L8</accession>
<evidence type="ECO:0000313" key="10">
    <source>
        <dbReference type="Proteomes" id="UP001387215"/>
    </source>
</evidence>
<dbReference type="GO" id="GO:0006508">
    <property type="term" value="P:proteolysis"/>
    <property type="evidence" value="ECO:0007669"/>
    <property type="project" value="UniProtKB-KW"/>
</dbReference>
<evidence type="ECO:0000259" key="8">
    <source>
        <dbReference type="Pfam" id="PF01694"/>
    </source>
</evidence>
<proteinExistence type="inferred from homology"/>
<dbReference type="Gene3D" id="1.20.1540.10">
    <property type="entry name" value="Rhomboid-like"/>
    <property type="match status" value="1"/>
</dbReference>
<organism evidence="9 10">
    <name type="scientific">Lysobacter firmicutimachus</name>
    <dbReference type="NCBI Taxonomy" id="1792846"/>
    <lineage>
        <taxon>Bacteria</taxon>
        <taxon>Pseudomonadati</taxon>
        <taxon>Pseudomonadota</taxon>
        <taxon>Gammaproteobacteria</taxon>
        <taxon>Lysobacterales</taxon>
        <taxon>Lysobacteraceae</taxon>
        <taxon>Lysobacter</taxon>
    </lineage>
</organism>
<evidence type="ECO:0000256" key="2">
    <source>
        <dbReference type="ARBA" id="ARBA00009045"/>
    </source>
</evidence>
<feature type="transmembrane region" description="Helical" evidence="7">
    <location>
        <begin position="106"/>
        <end position="127"/>
    </location>
</feature>